<evidence type="ECO:0000313" key="7">
    <source>
        <dbReference type="Proteomes" id="UP000192342"/>
    </source>
</evidence>
<dbReference type="AlphaFoldDB" id="A0A1Y1SER7"/>
<keyword evidence="2 4" id="KW-0547">Nucleotide-binding</keyword>
<dbReference type="STRING" id="1317117.ATO7_10327"/>
<evidence type="ECO:0000256" key="3">
    <source>
        <dbReference type="ARBA" id="ARBA00022840"/>
    </source>
</evidence>
<feature type="binding site" evidence="4">
    <location>
        <position position="10"/>
    </location>
    <ligand>
        <name>substrate</name>
    </ligand>
</feature>
<keyword evidence="6" id="KW-0436">Ligase</keyword>
<dbReference type="GO" id="GO:0005524">
    <property type="term" value="F:ATP binding"/>
    <property type="evidence" value="ECO:0007669"/>
    <property type="project" value="UniProtKB-KW"/>
</dbReference>
<dbReference type="Gene3D" id="3.40.50.10420">
    <property type="entry name" value="NagB/RpiA/CoA transferase-like"/>
    <property type="match status" value="1"/>
</dbReference>
<reference evidence="6 7" key="1">
    <citation type="submission" date="2013-04" db="EMBL/GenBank/DDBJ databases">
        <title>Oceanococcus atlanticus 22II-S10r2 Genome Sequencing.</title>
        <authorList>
            <person name="Lai Q."/>
            <person name="Li G."/>
            <person name="Shao Z."/>
        </authorList>
    </citation>
    <scope>NUCLEOTIDE SEQUENCE [LARGE SCALE GENOMIC DNA]</scope>
    <source>
        <strain evidence="6 7">22II-S10r2</strain>
    </source>
</reference>
<keyword evidence="3 4" id="KW-0067">ATP-binding</keyword>
<dbReference type="InterPro" id="IPR002698">
    <property type="entry name" value="FTHF_cligase"/>
</dbReference>
<dbReference type="PANTHER" id="PTHR23407:SF1">
    <property type="entry name" value="5-FORMYLTETRAHYDROFOLATE CYCLO-LIGASE"/>
    <property type="match status" value="1"/>
</dbReference>
<keyword evidence="5" id="KW-0460">Magnesium</keyword>
<dbReference type="NCBIfam" id="TIGR02727">
    <property type="entry name" value="MTHFS_bact"/>
    <property type="match status" value="1"/>
</dbReference>
<comment type="caution">
    <text evidence="6">The sequence shown here is derived from an EMBL/GenBank/DDBJ whole genome shotgun (WGS) entry which is preliminary data.</text>
</comment>
<dbReference type="InterPro" id="IPR024185">
    <property type="entry name" value="FTHF_cligase-like_sf"/>
</dbReference>
<name>A0A1Y1SER7_9GAMM</name>
<dbReference type="GO" id="GO:0035999">
    <property type="term" value="P:tetrahydrofolate interconversion"/>
    <property type="evidence" value="ECO:0007669"/>
    <property type="project" value="TreeGrafter"/>
</dbReference>
<comment type="cofactor">
    <cofactor evidence="5">
        <name>Mg(2+)</name>
        <dbReference type="ChEBI" id="CHEBI:18420"/>
    </cofactor>
</comment>
<dbReference type="PANTHER" id="PTHR23407">
    <property type="entry name" value="ATPASE INHIBITOR/5-FORMYLTETRAHYDROFOLATE CYCLO-LIGASE"/>
    <property type="match status" value="1"/>
</dbReference>
<evidence type="ECO:0000313" key="6">
    <source>
        <dbReference type="EMBL" id="ORE87431.1"/>
    </source>
</evidence>
<accession>A0A1Y1SER7</accession>
<dbReference type="Pfam" id="PF01812">
    <property type="entry name" value="5-FTHF_cyc-lig"/>
    <property type="match status" value="1"/>
</dbReference>
<gene>
    <name evidence="6" type="ORF">ATO7_10327</name>
</gene>
<dbReference type="EMBL" id="AQQV01000002">
    <property type="protein sequence ID" value="ORE87431.1"/>
    <property type="molecule type" value="Genomic_DNA"/>
</dbReference>
<evidence type="ECO:0000256" key="1">
    <source>
        <dbReference type="ARBA" id="ARBA00010638"/>
    </source>
</evidence>
<sequence>MGAYTAAGSELSLQCFLEHCAIERVALPQVVGTHMRFLPASAPKRRHHLGFEEPYGRRPWAIWSMSVILVPLLGFDAAGNRMGQGGGHYDRALARLRPRRPWLLGIAHDVQELEHVPTQTWDIPLDGIITPTRTILIQGT</sequence>
<dbReference type="SUPFAM" id="SSF100950">
    <property type="entry name" value="NagB/RpiA/CoA transferase-like"/>
    <property type="match status" value="1"/>
</dbReference>
<dbReference type="GO" id="GO:0046872">
    <property type="term" value="F:metal ion binding"/>
    <property type="evidence" value="ECO:0007669"/>
    <property type="project" value="UniProtKB-KW"/>
</dbReference>
<keyword evidence="7" id="KW-1185">Reference proteome</keyword>
<evidence type="ECO:0000256" key="5">
    <source>
        <dbReference type="RuleBase" id="RU361279"/>
    </source>
</evidence>
<keyword evidence="5" id="KW-0479">Metal-binding</keyword>
<dbReference type="PIRSF" id="PIRSF006806">
    <property type="entry name" value="FTHF_cligase"/>
    <property type="match status" value="1"/>
</dbReference>
<dbReference type="InterPro" id="IPR037171">
    <property type="entry name" value="NagB/RpiA_transferase-like"/>
</dbReference>
<dbReference type="GO" id="GO:0009396">
    <property type="term" value="P:folic acid-containing compound biosynthetic process"/>
    <property type="evidence" value="ECO:0007669"/>
    <property type="project" value="TreeGrafter"/>
</dbReference>
<dbReference type="EC" id="6.3.3.2" evidence="5"/>
<comment type="catalytic activity">
    <reaction evidence="5">
        <text>(6S)-5-formyl-5,6,7,8-tetrahydrofolate + ATP = (6R)-5,10-methenyltetrahydrofolate + ADP + phosphate</text>
        <dbReference type="Rhea" id="RHEA:10488"/>
        <dbReference type="ChEBI" id="CHEBI:30616"/>
        <dbReference type="ChEBI" id="CHEBI:43474"/>
        <dbReference type="ChEBI" id="CHEBI:57455"/>
        <dbReference type="ChEBI" id="CHEBI:57457"/>
        <dbReference type="ChEBI" id="CHEBI:456216"/>
        <dbReference type="EC" id="6.3.3.2"/>
    </reaction>
</comment>
<organism evidence="6 7">
    <name type="scientific">Oceanococcus atlanticus</name>
    <dbReference type="NCBI Taxonomy" id="1317117"/>
    <lineage>
        <taxon>Bacteria</taxon>
        <taxon>Pseudomonadati</taxon>
        <taxon>Pseudomonadota</taxon>
        <taxon>Gammaproteobacteria</taxon>
        <taxon>Chromatiales</taxon>
        <taxon>Oceanococcaceae</taxon>
        <taxon>Oceanococcus</taxon>
    </lineage>
</organism>
<dbReference type="Proteomes" id="UP000192342">
    <property type="component" value="Unassembled WGS sequence"/>
</dbReference>
<protein>
    <recommendedName>
        <fullName evidence="5">5-formyltetrahydrofolate cyclo-ligase</fullName>
        <ecNumber evidence="5">6.3.3.2</ecNumber>
    </recommendedName>
</protein>
<evidence type="ECO:0000256" key="4">
    <source>
        <dbReference type="PIRSR" id="PIRSR006806-1"/>
    </source>
</evidence>
<proteinExistence type="inferred from homology"/>
<comment type="similarity">
    <text evidence="1 5">Belongs to the 5-formyltetrahydrofolate cyclo-ligase family.</text>
</comment>
<dbReference type="GO" id="GO:0030272">
    <property type="term" value="F:5-formyltetrahydrofolate cyclo-ligase activity"/>
    <property type="evidence" value="ECO:0007669"/>
    <property type="project" value="UniProtKB-EC"/>
</dbReference>
<evidence type="ECO:0000256" key="2">
    <source>
        <dbReference type="ARBA" id="ARBA00022741"/>
    </source>
</evidence>
<feature type="binding site" evidence="4">
    <location>
        <begin position="81"/>
        <end position="89"/>
    </location>
    <ligand>
        <name>ATP</name>
        <dbReference type="ChEBI" id="CHEBI:30616"/>
    </ligand>
</feature>